<dbReference type="Pfam" id="PF01480">
    <property type="entry name" value="PWI"/>
    <property type="match status" value="1"/>
</dbReference>
<gene>
    <name evidence="7" type="ORF">CORT_0A09580</name>
</gene>
<evidence type="ECO:0000313" key="7">
    <source>
        <dbReference type="EMBL" id="CCG21343.1"/>
    </source>
</evidence>
<dbReference type="RefSeq" id="XP_003866782.1">
    <property type="nucleotide sequence ID" value="XM_003866734.1"/>
</dbReference>
<dbReference type="Proteomes" id="UP000005018">
    <property type="component" value="Chromosome 1"/>
</dbReference>
<organism evidence="7 8">
    <name type="scientific">Candida orthopsilosis (strain 90-125)</name>
    <name type="common">Yeast</name>
    <dbReference type="NCBI Taxonomy" id="1136231"/>
    <lineage>
        <taxon>Eukaryota</taxon>
        <taxon>Fungi</taxon>
        <taxon>Dikarya</taxon>
        <taxon>Ascomycota</taxon>
        <taxon>Saccharomycotina</taxon>
        <taxon>Pichiomycetes</taxon>
        <taxon>Debaryomycetaceae</taxon>
        <taxon>Candida/Lodderomyces clade</taxon>
        <taxon>Candida</taxon>
    </lineage>
</organism>
<sequence>MNGSNTTDIAFIAPFTIPSTNNSKLISLLSEHKIQSIKQDINENPLPLSFSIPTTSEFDASNIIESNNTRILSQTSGQSNNNQNEPNSIVSTIDENEEPKLLIEIDSIQPTNLQQQLSTIVLNNFPNLKNNVVEQVLTNIINPDTDKSFDRHRSFHWSQINFEFTDLKVIFVRFNKVDDAKWFVETYSHIDTLLPRVELIYSHQISDKLAEVPSHPSTIPESLKKKLKLILYTSKNFAKPKLQGLEELDKVMQSYSDYKVDYNDLIDVPNEMKEGIIRDIIKFRSRMLLIEKENRQKQIENERLVTKNKLNELFKGIETTEAGRKSKENQLSNGVVEKEDVVVIPEQYENLSDEQYEKMIRERETSEYQQKYQVQLANFMKQHASEKSILESKLGKLLNYETKLMDNKLNQIEELRNYEKLEITTMYVYRYGDYLKQRHTKRSLEMKLDVEDAAAEEKEHDNGIKHEPKVAQVKKQKLDTSTKSKLDLSVMESLDEDLKSQIHDKISNLVEEYLGIQDDFLTDVIKQHIEVSGFNGKTTLVSDLVEVLDEDAENLVDDLYQFAGSIMEK</sequence>
<evidence type="ECO:0000256" key="4">
    <source>
        <dbReference type="ARBA" id="ARBA00025004"/>
    </source>
</evidence>
<evidence type="ECO:0000259" key="5">
    <source>
        <dbReference type="Pfam" id="PF01480"/>
    </source>
</evidence>
<feature type="domain" description="PWI" evidence="5">
    <location>
        <begin position="506"/>
        <end position="562"/>
    </location>
</feature>
<dbReference type="GO" id="GO:0005681">
    <property type="term" value="C:spliceosomal complex"/>
    <property type="evidence" value="ECO:0007669"/>
    <property type="project" value="UniProtKB-KW"/>
</dbReference>
<reference evidence="7 8" key="1">
    <citation type="journal article" date="2012" name="PLoS ONE">
        <title>Sequence and analysis of the genome of the pathogenic yeast Candida orthopsilosis.</title>
        <authorList>
            <person name="Riccombeni A."/>
            <person name="Vidanes G."/>
            <person name="Proux-Wera E."/>
            <person name="Wolfe K.H."/>
            <person name="Butler G."/>
        </authorList>
    </citation>
    <scope>NUCLEOTIDE SEQUENCE [LARGE SCALE GENOMIC DNA]</scope>
    <source>
        <strain evidence="7 8">Co 90-125</strain>
    </source>
</reference>
<dbReference type="InterPro" id="IPR002483">
    <property type="entry name" value="PWI_dom"/>
</dbReference>
<dbReference type="AlphaFoldDB" id="H8WYM8"/>
<evidence type="ECO:0000256" key="3">
    <source>
        <dbReference type="ARBA" id="ARBA00022728"/>
    </source>
</evidence>
<feature type="domain" description="U1 small nuclear ribonucleoprotein component SNU71 RNA binding" evidence="6">
    <location>
        <begin position="113"/>
        <end position="196"/>
    </location>
</feature>
<keyword evidence="8" id="KW-1185">Reference proteome</keyword>
<keyword evidence="3" id="KW-0508">mRNA splicing</keyword>
<accession>H8WYM8</accession>
<dbReference type="OrthoDB" id="6275295at2759"/>
<evidence type="ECO:0000259" key="6">
    <source>
        <dbReference type="Pfam" id="PF24825"/>
    </source>
</evidence>
<comment type="similarity">
    <text evidence="1">Belongs to the SNU71 family.</text>
</comment>
<keyword evidence="3" id="KW-0747">Spliceosome</keyword>
<evidence type="ECO:0000313" key="8">
    <source>
        <dbReference type="Proteomes" id="UP000005018"/>
    </source>
</evidence>
<keyword evidence="3" id="KW-0507">mRNA processing</keyword>
<dbReference type="Gene3D" id="1.20.1390.10">
    <property type="entry name" value="PWI domain"/>
    <property type="match status" value="1"/>
</dbReference>
<dbReference type="EMBL" id="HE681719">
    <property type="protein sequence ID" value="CCG21343.1"/>
    <property type="molecule type" value="Genomic_DNA"/>
</dbReference>
<proteinExistence type="inferred from homology"/>
<dbReference type="eggNOG" id="KOG2253">
    <property type="taxonomic scope" value="Eukaryota"/>
</dbReference>
<dbReference type="InterPro" id="IPR057542">
    <property type="entry name" value="SNU71_RBD"/>
</dbReference>
<evidence type="ECO:0000256" key="2">
    <source>
        <dbReference type="ARBA" id="ARBA00014280"/>
    </source>
</evidence>
<evidence type="ECO:0000256" key="1">
    <source>
        <dbReference type="ARBA" id="ARBA00005544"/>
    </source>
</evidence>
<dbReference type="Pfam" id="PF24825">
    <property type="entry name" value="SNU71_RBD"/>
    <property type="match status" value="1"/>
</dbReference>
<dbReference type="HOGENOM" id="CLU_478950_0_0_1"/>
<comment type="function">
    <text evidence="4">Component of the U1 snRNP particle, which recognizes and binds the 5'-splice site of pre-mRNA. Together with other non-snRNP factors, U1 snRNP forms the spliceosomal commitment complex, that targets pre-mRNA to the splicing pathway.</text>
</comment>
<dbReference type="KEGG" id="cot:CORT_0A09580"/>
<dbReference type="GeneID" id="14537687"/>
<protein>
    <recommendedName>
        <fullName evidence="2">U1 small nuclear ribonucleoprotein component SNU71</fullName>
    </recommendedName>
</protein>
<name>H8WYM8_CANO9</name>